<sequence length="182" mass="20934">MSHSVLAYIQKKYSKLTDSAMEKTNRHCTNILHLLLTRCDKRLERADFRESFSNRAAIKDEDGKKREKNGAQNLMKNQGAEKKGKKSCAVFFSVPYSFFRDGDKRGKKLEDRNRAGICHVSEYGLLVFGHSFCGSFRLIIHFGFPCGLLSRHDASSYVEKEKASLLFFCTGKRRIENRVRLL</sequence>
<dbReference type="EMBL" id="BPLR01020254">
    <property type="protein sequence ID" value="GIX76458.1"/>
    <property type="molecule type" value="Genomic_DNA"/>
</dbReference>
<gene>
    <name evidence="2" type="ORF">CEXT_650491</name>
</gene>
<evidence type="ECO:0000313" key="3">
    <source>
        <dbReference type="Proteomes" id="UP001054945"/>
    </source>
</evidence>
<name>A0AAV4MXJ4_CAEEX</name>
<dbReference type="AlphaFoldDB" id="A0AAV4MXJ4"/>
<accession>A0AAV4MXJ4</accession>
<reference evidence="2 3" key="1">
    <citation type="submission" date="2021-06" db="EMBL/GenBank/DDBJ databases">
        <title>Caerostris extrusa draft genome.</title>
        <authorList>
            <person name="Kono N."/>
            <person name="Arakawa K."/>
        </authorList>
    </citation>
    <scope>NUCLEOTIDE SEQUENCE [LARGE SCALE GENOMIC DNA]</scope>
</reference>
<evidence type="ECO:0000313" key="2">
    <source>
        <dbReference type="EMBL" id="GIX76458.1"/>
    </source>
</evidence>
<feature type="region of interest" description="Disordered" evidence="1">
    <location>
        <begin position="59"/>
        <end position="80"/>
    </location>
</feature>
<comment type="caution">
    <text evidence="2">The sequence shown here is derived from an EMBL/GenBank/DDBJ whole genome shotgun (WGS) entry which is preliminary data.</text>
</comment>
<feature type="compositionally biased region" description="Basic and acidic residues" evidence="1">
    <location>
        <begin position="59"/>
        <end position="69"/>
    </location>
</feature>
<evidence type="ECO:0000256" key="1">
    <source>
        <dbReference type="SAM" id="MobiDB-lite"/>
    </source>
</evidence>
<proteinExistence type="predicted"/>
<protein>
    <submittedName>
        <fullName evidence="2">Uncharacterized protein</fullName>
    </submittedName>
</protein>
<keyword evidence="3" id="KW-1185">Reference proteome</keyword>
<organism evidence="2 3">
    <name type="scientific">Caerostris extrusa</name>
    <name type="common">Bark spider</name>
    <name type="synonym">Caerostris bankana</name>
    <dbReference type="NCBI Taxonomy" id="172846"/>
    <lineage>
        <taxon>Eukaryota</taxon>
        <taxon>Metazoa</taxon>
        <taxon>Ecdysozoa</taxon>
        <taxon>Arthropoda</taxon>
        <taxon>Chelicerata</taxon>
        <taxon>Arachnida</taxon>
        <taxon>Araneae</taxon>
        <taxon>Araneomorphae</taxon>
        <taxon>Entelegynae</taxon>
        <taxon>Araneoidea</taxon>
        <taxon>Araneidae</taxon>
        <taxon>Caerostris</taxon>
    </lineage>
</organism>
<dbReference type="Proteomes" id="UP001054945">
    <property type="component" value="Unassembled WGS sequence"/>
</dbReference>